<dbReference type="EMBL" id="PVSR01000064">
    <property type="protein sequence ID" value="PRW61720.1"/>
    <property type="molecule type" value="Genomic_DNA"/>
</dbReference>
<dbReference type="STRING" id="1050202.GCA_000384035_03429"/>
<evidence type="ECO:0008006" key="3">
    <source>
        <dbReference type="Google" id="ProtNLM"/>
    </source>
</evidence>
<evidence type="ECO:0000313" key="2">
    <source>
        <dbReference type="Proteomes" id="UP000239352"/>
    </source>
</evidence>
<sequence length="203" mass="21874">MPVGGTSASAWRGRADDTAAEAVAGHVLRGSPGLGPVRLVTIDGPSGSGKSTFAARVLARLRARGMETALVPTDDFATWEQPVGWWPRLRSGVLEPLSRGRSGRYRRVEWPEGVPVTGRTVEVPVPDVLVLEGVSSGRAELAGRVTTAVWTELADAATRLARAVARDGVDSRAELLRWQEFERHWFEADRPGQRADFVVTPAG</sequence>
<dbReference type="InParanoid" id="A0A2T0GRI7"/>
<organism evidence="1 2">
    <name type="scientific">Actinopolyspora mortivallis</name>
    <dbReference type="NCBI Taxonomy" id="33906"/>
    <lineage>
        <taxon>Bacteria</taxon>
        <taxon>Bacillati</taxon>
        <taxon>Actinomycetota</taxon>
        <taxon>Actinomycetes</taxon>
        <taxon>Actinopolysporales</taxon>
        <taxon>Actinopolysporaceae</taxon>
        <taxon>Actinopolyspora</taxon>
    </lineage>
</organism>
<accession>A0A2T0GRI7</accession>
<name>A0A2T0GRI7_ACTMO</name>
<dbReference type="InterPro" id="IPR027417">
    <property type="entry name" value="P-loop_NTPase"/>
</dbReference>
<reference evidence="1 2" key="1">
    <citation type="submission" date="2018-03" db="EMBL/GenBank/DDBJ databases">
        <title>Actinopolyspora mortivallis from Sahara, screening for active biomolecules.</title>
        <authorList>
            <person name="Selama O."/>
            <person name="Wellington E.M.H."/>
            <person name="Hacene H."/>
        </authorList>
    </citation>
    <scope>NUCLEOTIDE SEQUENCE [LARGE SCALE GENOMIC DNA]</scope>
    <source>
        <strain evidence="1 2">M5A</strain>
    </source>
</reference>
<comment type="caution">
    <text evidence="1">The sequence shown here is derived from an EMBL/GenBank/DDBJ whole genome shotgun (WGS) entry which is preliminary data.</text>
</comment>
<dbReference type="Proteomes" id="UP000239352">
    <property type="component" value="Unassembled WGS sequence"/>
</dbReference>
<evidence type="ECO:0000313" key="1">
    <source>
        <dbReference type="EMBL" id="PRW61720.1"/>
    </source>
</evidence>
<gene>
    <name evidence="1" type="ORF">CEP50_19250</name>
</gene>
<proteinExistence type="predicted"/>
<protein>
    <recommendedName>
        <fullName evidence="3">Uridine kinase</fullName>
    </recommendedName>
</protein>
<dbReference type="AlphaFoldDB" id="A0A2T0GRI7"/>
<dbReference type="SUPFAM" id="SSF52540">
    <property type="entry name" value="P-loop containing nucleoside triphosphate hydrolases"/>
    <property type="match status" value="1"/>
</dbReference>
<dbReference type="Gene3D" id="3.40.50.300">
    <property type="entry name" value="P-loop containing nucleotide triphosphate hydrolases"/>
    <property type="match status" value="1"/>
</dbReference>
<keyword evidence="2" id="KW-1185">Reference proteome</keyword>